<dbReference type="AlphaFoldDB" id="A0A2H9UJF8"/>
<dbReference type="InterPro" id="IPR025280">
    <property type="entry name" value="SNIPE"/>
</dbReference>
<reference evidence="2 3" key="1">
    <citation type="submission" date="2017-11" db="EMBL/GenBank/DDBJ databases">
        <authorList>
            <person name="Han C.G."/>
        </authorList>
    </citation>
    <scope>NUCLEOTIDE SEQUENCE [LARGE SCALE GENOMIC DNA]</scope>
    <source>
        <strain evidence="2 3">ANC 5347</strain>
    </source>
</reference>
<evidence type="ECO:0000259" key="1">
    <source>
        <dbReference type="Pfam" id="PF13250"/>
    </source>
</evidence>
<gene>
    <name evidence="2" type="ORF">CU320_11730</name>
</gene>
<dbReference type="RefSeq" id="WP_100357953.1">
    <property type="nucleotide sequence ID" value="NZ_PGOZ01000016.1"/>
</dbReference>
<proteinExistence type="predicted"/>
<evidence type="ECO:0000313" key="2">
    <source>
        <dbReference type="EMBL" id="PJI31825.1"/>
    </source>
</evidence>
<feature type="domain" description="SNIPE associated" evidence="1">
    <location>
        <begin position="198"/>
        <end position="301"/>
    </location>
</feature>
<protein>
    <recommendedName>
        <fullName evidence="1">SNIPE associated domain-containing protein</fullName>
    </recommendedName>
</protein>
<name>A0A2H9UJF8_9GAMM</name>
<organism evidence="2 3">
    <name type="scientific">Acinetobacter pseudolwoffii</name>
    <dbReference type="NCBI Taxonomy" id="2053287"/>
    <lineage>
        <taxon>Bacteria</taxon>
        <taxon>Pseudomonadati</taxon>
        <taxon>Pseudomonadota</taxon>
        <taxon>Gammaproteobacteria</taxon>
        <taxon>Moraxellales</taxon>
        <taxon>Moraxellaceae</taxon>
        <taxon>Acinetobacter</taxon>
    </lineage>
</organism>
<comment type="caution">
    <text evidence="2">The sequence shown here is derived from an EMBL/GenBank/DDBJ whole genome shotgun (WGS) entry which is preliminary data.</text>
</comment>
<dbReference type="Proteomes" id="UP000242351">
    <property type="component" value="Unassembled WGS sequence"/>
</dbReference>
<evidence type="ECO:0000313" key="3">
    <source>
        <dbReference type="Proteomes" id="UP000242351"/>
    </source>
</evidence>
<accession>A0A2H9UJF8</accession>
<dbReference type="Pfam" id="PF13250">
    <property type="entry name" value="SNIPE"/>
    <property type="match status" value="1"/>
</dbReference>
<sequence>MLSMAFFVLASILLCALLWSLKIQASLRSNIRFLQENLDHSRSRLADYDAQVDELNYDVTQLRVQHGSLTTTLNKYKKYQDICDIEQYIINRTLQAENFVEVTKLDASIMIDDLKAYIESVKDYLAQFQAKALVEVEQQARKSLAGYYQQAKQQQHLEDVVNALEHKIQAKHYGLCLPVPQLLQQLIAGYSETDAARHLLDVREKIQQAIATQQIASCNYIDDGRRRSIIEIFSLAFNSKADLYLAQLNRENLGQMLQALRDDYVLLNYTGQQLSQATIQSSYLDLRLEELKFAALVVHMKQEGRHPETL</sequence>
<reference evidence="2 3" key="2">
    <citation type="submission" date="2017-12" db="EMBL/GenBank/DDBJ databases">
        <title>Revising the taxonomy of the Acinetobacter lwoffii group: the description of Acinetobacter pseudolwoffii sp. nov. and emended description of Acinetobacter lwoffii.</title>
        <authorList>
            <person name="Nemec A."/>
        </authorList>
    </citation>
    <scope>NUCLEOTIDE SEQUENCE [LARGE SCALE GENOMIC DNA]</scope>
    <source>
        <strain evidence="2 3">ANC 5347</strain>
    </source>
</reference>
<dbReference type="EMBL" id="PGOZ01000016">
    <property type="protein sequence ID" value="PJI31825.1"/>
    <property type="molecule type" value="Genomic_DNA"/>
</dbReference>